<reference evidence="3" key="1">
    <citation type="journal article" date="2014" name="Int. J. Syst. Evol. Microbiol.">
        <title>Complete genome sequence of Corynebacterium casei LMG S-19264T (=DSM 44701T), isolated from a smear-ripened cheese.</title>
        <authorList>
            <consortium name="US DOE Joint Genome Institute (JGI-PGF)"/>
            <person name="Walter F."/>
            <person name="Albersmeier A."/>
            <person name="Kalinowski J."/>
            <person name="Ruckert C."/>
        </authorList>
    </citation>
    <scope>NUCLEOTIDE SEQUENCE</scope>
    <source>
        <strain evidence="3">JCM 3346</strain>
    </source>
</reference>
<keyword evidence="3" id="KW-0808">Transferase</keyword>
<feature type="domain" description="ATPase BadF/BadG/BcrA/BcrD type" evidence="2">
    <location>
        <begin position="32"/>
        <end position="323"/>
    </location>
</feature>
<dbReference type="InterPro" id="IPR052519">
    <property type="entry name" value="Euk-type_GlcNAc_Kinase"/>
</dbReference>
<protein>
    <submittedName>
        <fullName evidence="3">N-acetylglucosamine kinase</fullName>
    </submittedName>
</protein>
<evidence type="ECO:0000256" key="1">
    <source>
        <dbReference type="SAM" id="MobiDB-lite"/>
    </source>
</evidence>
<dbReference type="InterPro" id="IPR043129">
    <property type="entry name" value="ATPase_NBD"/>
</dbReference>
<feature type="region of interest" description="Disordered" evidence="1">
    <location>
        <begin position="1"/>
        <end position="21"/>
    </location>
</feature>
<evidence type="ECO:0000313" key="4">
    <source>
        <dbReference type="Proteomes" id="UP000610303"/>
    </source>
</evidence>
<comment type="caution">
    <text evidence="3">The sequence shown here is derived from an EMBL/GenBank/DDBJ whole genome shotgun (WGS) entry which is preliminary data.</text>
</comment>
<evidence type="ECO:0000313" key="3">
    <source>
        <dbReference type="EMBL" id="GGR20869.1"/>
    </source>
</evidence>
<organism evidence="3 4">
    <name type="scientific">Agromyces mediolanus</name>
    <name type="common">Corynebacterium mediolanum</name>
    <dbReference type="NCBI Taxonomy" id="41986"/>
    <lineage>
        <taxon>Bacteria</taxon>
        <taxon>Bacillati</taxon>
        <taxon>Actinomycetota</taxon>
        <taxon>Actinomycetes</taxon>
        <taxon>Micrococcales</taxon>
        <taxon>Microbacteriaceae</taxon>
        <taxon>Agromyces</taxon>
    </lineage>
</organism>
<dbReference type="InterPro" id="IPR002731">
    <property type="entry name" value="ATPase_BadF"/>
</dbReference>
<dbReference type="EMBL" id="BMRJ01000001">
    <property type="protein sequence ID" value="GGR20869.1"/>
    <property type="molecule type" value="Genomic_DNA"/>
</dbReference>
<dbReference type="Pfam" id="PF01869">
    <property type="entry name" value="BcrAD_BadFG"/>
    <property type="match status" value="1"/>
</dbReference>
<reference evidence="3" key="2">
    <citation type="submission" date="2020-09" db="EMBL/GenBank/DDBJ databases">
        <authorList>
            <person name="Sun Q."/>
            <person name="Ohkuma M."/>
        </authorList>
    </citation>
    <scope>NUCLEOTIDE SEQUENCE</scope>
    <source>
        <strain evidence="3">JCM 3346</strain>
    </source>
</reference>
<dbReference type="Gene3D" id="3.30.420.40">
    <property type="match status" value="2"/>
</dbReference>
<accession>A0A918CG95</accession>
<sequence length="343" mass="34683">MGVTGARPGRTAIPPDPASADGTAAPAVVVAVDGGGSKTDAIALSLDGRVVARRRGGGSSPHFDGLASSVETIDALIGEVSGGAPVAQANLYLSGLDLDRELDEFRAELAGRRWAGPSTVVANDLFALLRAGTDEPDAVVVVCGTGVNAAGVRADGRVVRFPSLGAISGDWGGGSGLGAEALWHAARDADGRGPATWLTGAILELLQLDSVQELIEQLHFGQRQESSLAVLAPLVFEAARRGDAVGASLVARQAEEIVAFARACLVRLELLDRPVPIVLGGGILAARDPLLLEPIERGLTGIAPLATLAIVEQPPIVGAALLALASAGAGEEALARARTALAG</sequence>
<evidence type="ECO:0000259" key="2">
    <source>
        <dbReference type="Pfam" id="PF01869"/>
    </source>
</evidence>
<keyword evidence="3" id="KW-0418">Kinase</keyword>
<dbReference type="PANTHER" id="PTHR43190:SF3">
    <property type="entry name" value="N-ACETYL-D-GLUCOSAMINE KINASE"/>
    <property type="match status" value="1"/>
</dbReference>
<dbReference type="AlphaFoldDB" id="A0A918CG95"/>
<name>A0A918CG95_AGRME</name>
<dbReference type="SUPFAM" id="SSF53067">
    <property type="entry name" value="Actin-like ATPase domain"/>
    <property type="match status" value="2"/>
</dbReference>
<proteinExistence type="predicted"/>
<dbReference type="Proteomes" id="UP000610303">
    <property type="component" value="Unassembled WGS sequence"/>
</dbReference>
<dbReference type="PANTHER" id="PTHR43190">
    <property type="entry name" value="N-ACETYL-D-GLUCOSAMINE KINASE"/>
    <property type="match status" value="1"/>
</dbReference>
<gene>
    <name evidence="3" type="ORF">GCM10010196_12810</name>
</gene>
<dbReference type="GO" id="GO:0016301">
    <property type="term" value="F:kinase activity"/>
    <property type="evidence" value="ECO:0007669"/>
    <property type="project" value="UniProtKB-KW"/>
</dbReference>
<keyword evidence="4" id="KW-1185">Reference proteome</keyword>